<dbReference type="EMBL" id="CP001745">
    <property type="protein sequence ID" value="ADG70073.1"/>
    <property type="molecule type" value="Genomic_DNA"/>
</dbReference>
<organism evidence="1 2">
    <name type="scientific">Planctopirus limnophila (strain ATCC 43296 / DSM 3776 / IFAM 1008 / Mu 290)</name>
    <name type="common">Planctomyces limnophilus</name>
    <dbReference type="NCBI Taxonomy" id="521674"/>
    <lineage>
        <taxon>Bacteria</taxon>
        <taxon>Pseudomonadati</taxon>
        <taxon>Planctomycetota</taxon>
        <taxon>Planctomycetia</taxon>
        <taxon>Planctomycetales</taxon>
        <taxon>Planctomycetaceae</taxon>
        <taxon>Planctopirus</taxon>
    </lineage>
</organism>
<name>D5SZF3_PLAL2</name>
<reference evidence="1 2" key="1">
    <citation type="journal article" date="2010" name="Stand. Genomic Sci.">
        <title>Complete genome sequence of Planctomyces limnophilus type strain (Mu 290).</title>
        <authorList>
            <person name="Labutti K."/>
            <person name="Sikorski J."/>
            <person name="Schneider S."/>
            <person name="Nolan M."/>
            <person name="Lucas S."/>
            <person name="Glavina Del Rio T."/>
            <person name="Tice H."/>
            <person name="Cheng J.F."/>
            <person name="Goodwin L."/>
            <person name="Pitluck S."/>
            <person name="Liolios K."/>
            <person name="Ivanova N."/>
            <person name="Mavromatis K."/>
            <person name="Mikhailova N."/>
            <person name="Pati A."/>
            <person name="Chen A."/>
            <person name="Palaniappan K."/>
            <person name="Land M."/>
            <person name="Hauser L."/>
            <person name="Chang Y.J."/>
            <person name="Jeffries C.D."/>
            <person name="Tindall B.J."/>
            <person name="Rohde M."/>
            <person name="Goker M."/>
            <person name="Woyke T."/>
            <person name="Bristow J."/>
            <person name="Eisen J.A."/>
            <person name="Markowitz V."/>
            <person name="Hugenholtz P."/>
            <person name="Kyrpides N.C."/>
            <person name="Klenk H.P."/>
            <person name="Lapidus A."/>
        </authorList>
    </citation>
    <scope>NUCLEOTIDE SEQUENCE [LARGE SCALE GENOMIC DNA]</scope>
    <source>
        <strain evidence="2">ATCC 43296 / DSM 3776 / IFAM 1008 / 290</strain>
        <plasmid evidence="1 2">pPLIM01</plasmid>
    </source>
</reference>
<dbReference type="Proteomes" id="UP000002220">
    <property type="component" value="Plasmid pPLIM01"/>
</dbReference>
<protein>
    <submittedName>
        <fullName evidence="1">Uncharacterized protein</fullName>
    </submittedName>
</protein>
<evidence type="ECO:0000313" key="1">
    <source>
        <dbReference type="EMBL" id="ADG70073.1"/>
    </source>
</evidence>
<keyword evidence="2" id="KW-1185">Reference proteome</keyword>
<dbReference type="RefSeq" id="WP_013112504.1">
    <property type="nucleotide sequence ID" value="NC_014149.1"/>
</dbReference>
<geneLocation type="plasmid" evidence="1 2">
    <name>pPLIM01</name>
</geneLocation>
<keyword evidence="1" id="KW-0614">Plasmid</keyword>
<dbReference type="HOGENOM" id="CLU_2070913_0_0_0"/>
<sequence>MLAQLNFPNPLDPTGSYPNAFCWADEFCNFTQERRLSAVFKIYASPEAYFTGKPPVASRSITVEGQDYLDLLAANAAAFTSLGDLLSTHAKESVPEFSAAVQVPTTLPTTLDPRQLPE</sequence>
<gene>
    <name evidence="1" type="ordered locus">Plim_4266</name>
</gene>
<proteinExistence type="predicted"/>
<accession>D5SZF3</accession>
<dbReference type="AlphaFoldDB" id="D5SZF3"/>
<evidence type="ECO:0000313" key="2">
    <source>
        <dbReference type="Proteomes" id="UP000002220"/>
    </source>
</evidence>
<dbReference type="KEGG" id="plm:Plim_4266"/>